<evidence type="ECO:0000256" key="1">
    <source>
        <dbReference type="ARBA" id="ARBA00004328"/>
    </source>
</evidence>
<evidence type="ECO:0000313" key="6">
    <source>
        <dbReference type="Proteomes" id="UP000005675"/>
    </source>
</evidence>
<dbReference type="InterPro" id="IPR011050">
    <property type="entry name" value="Pectin_lyase_fold/virulence"/>
</dbReference>
<dbReference type="GO" id="GO:0019058">
    <property type="term" value="P:viral life cycle"/>
    <property type="evidence" value="ECO:0007669"/>
    <property type="project" value="UniProtKB-ARBA"/>
</dbReference>
<keyword evidence="3" id="KW-0175">Coiled coil</keyword>
<proteinExistence type="predicted"/>
<feature type="coiled-coil region" evidence="3">
    <location>
        <begin position="94"/>
        <end position="125"/>
    </location>
</feature>
<dbReference type="RefSeq" id="YP_006488654.1">
    <property type="nucleotide sequence ID" value="NC_018084.1"/>
</dbReference>
<organism evidence="5 6">
    <name type="scientific">Clostridium phage phiZP2</name>
    <dbReference type="NCBI Taxonomy" id="1162306"/>
    <lineage>
        <taxon>Viruses</taxon>
        <taxon>Duplodnaviria</taxon>
        <taxon>Heunggongvirae</taxon>
        <taxon>Uroviricota</taxon>
        <taxon>Caudoviricetes</taxon>
        <taxon>Guelinviridae</taxon>
        <taxon>Brucesealvirus</taxon>
        <taxon>Brucesealvirus ZP2</taxon>
    </lineage>
</organism>
<protein>
    <submittedName>
        <fullName evidence="5">Pre-neck appendage protein</fullName>
    </submittedName>
</protein>
<evidence type="ECO:0000256" key="2">
    <source>
        <dbReference type="ARBA" id="ARBA00022844"/>
    </source>
</evidence>
<evidence type="ECO:0000259" key="4">
    <source>
        <dbReference type="Pfam" id="PF12708"/>
    </source>
</evidence>
<name>I3PV69_9CAUD</name>
<dbReference type="KEGG" id="vg:13165404"/>
<dbReference type="Gene3D" id="2.160.20.10">
    <property type="entry name" value="Single-stranded right-handed beta-helix, Pectin lyase-like"/>
    <property type="match status" value="1"/>
</dbReference>
<gene>
    <name evidence="5" type="ORF">phiZP2_0011</name>
</gene>
<comment type="subcellular location">
    <subcellularLocation>
        <location evidence="1">Virion</location>
    </subcellularLocation>
</comment>
<dbReference type="GO" id="GO:0044423">
    <property type="term" value="C:virion component"/>
    <property type="evidence" value="ECO:0007669"/>
    <property type="project" value="UniProtKB-KW"/>
</dbReference>
<keyword evidence="6" id="KW-1185">Reference proteome</keyword>
<reference evidence="5 6" key="1">
    <citation type="journal article" date="2012" name="PLoS ONE">
        <title>Molecular Characterization of Podoviral Bacteriophages Virulent for Clostridium perfringens and Their Comparison with Members of the Picovirinae.</title>
        <authorList>
            <person name="Volozhantsev N.V."/>
            <person name="Oakley B.B."/>
            <person name="Morales C.A."/>
            <person name="Verevkin V.V."/>
            <person name="Bannov V.A."/>
            <person name="Krasilnikova V.M."/>
            <person name="Popova A.V."/>
            <person name="Zhilenkov E.L."/>
            <person name="Garrish J.K."/>
            <person name="Schegg K.M."/>
            <person name="Woolsey R."/>
            <person name="Quilici D.R."/>
            <person name="Line J.E."/>
            <person name="Hiett K.L."/>
            <person name="Siragusa G.R."/>
            <person name="Svetoch E.A."/>
            <person name="Seal B.S."/>
        </authorList>
    </citation>
    <scope>NUCLEOTIDE SEQUENCE [LARGE SCALE GENOMIC DNA]</scope>
    <source>
        <strain evidence="5">PhiZP2</strain>
    </source>
</reference>
<dbReference type="SUPFAM" id="SSF51126">
    <property type="entry name" value="Pectin lyase-like"/>
    <property type="match status" value="1"/>
</dbReference>
<accession>I3PV69</accession>
<dbReference type="Proteomes" id="UP000005675">
    <property type="component" value="Segment"/>
</dbReference>
<dbReference type="OrthoDB" id="774at10239"/>
<keyword evidence="2" id="KW-0946">Virion</keyword>
<feature type="domain" description="Rhamnogalacturonase A/B/Epimerase-like pectate lyase" evidence="4">
    <location>
        <begin position="141"/>
        <end position="198"/>
    </location>
</feature>
<dbReference type="InterPro" id="IPR012334">
    <property type="entry name" value="Pectin_lyas_fold"/>
</dbReference>
<dbReference type="Pfam" id="PF12708">
    <property type="entry name" value="Pect-lyase_RHGA_epim"/>
    <property type="match status" value="1"/>
</dbReference>
<dbReference type="GO" id="GO:0051701">
    <property type="term" value="P:biological process involved in interaction with host"/>
    <property type="evidence" value="ECO:0007669"/>
    <property type="project" value="UniProtKB-ARBA"/>
</dbReference>
<sequence length="631" mass="70575">MINFNQLETLNKCLIDWNVNYSIYPYNGYTINEVLCQFFDAINKGIITINEYTKLICAIMNWIKDEGLKEEVEKALDKMIEDGTFDNILNEKLLGDIMERLDEIEDTNKEQNKSIEKNIADIEKNTSDISKLDKLVNAYGFVTVNMFGAKGDGETDDTKAFNDAITYCKERNVTSLFIPYGNYLTTGLINATGINIIGMYKPFIPFLEWDYTRPTSQLDHFEKYFKMCKGSVIGSKDNTIFVGGLDCKNIGLFGNRRKENQSGYLQLDGGYGKGVNMTDCFVSGFGGVGVKADYGLISSQFINTTITQCGKEGLYIGKVKGSYTGETNFLTIERCSIYRNESHGILADVMGRGFNVILNDFEFNGEPSDPQRPKPTSVDDMIFGCKLLVSGNGGFSSGAIKFEGNYTEETLGMLYIKNTGGTCQGVDINCNMAYPYNTTEMENIGIYLDGWLDRINISNNNMYFAKKLVLNGNQIQSIRTDIEPIHGGDTTGSVAWQVTTENGYNKIVMNSLYEEELFSKNGFITREGYHEDGITHYPFDKSNTHINGMEIDYDDARNPMVGKILILDGNYVGYVHSVSWTQGVINIRGNRVISRTNGNVKFVDCGGFITRDGTGTKRKMVVDWDGTVVGI</sequence>
<dbReference type="GeneID" id="13165404"/>
<evidence type="ECO:0000256" key="3">
    <source>
        <dbReference type="SAM" id="Coils"/>
    </source>
</evidence>
<evidence type="ECO:0000313" key="5">
    <source>
        <dbReference type="EMBL" id="AFH27145.1"/>
    </source>
</evidence>
<dbReference type="InterPro" id="IPR024535">
    <property type="entry name" value="RHGA/B-epi-like_pectate_lyase"/>
</dbReference>
<dbReference type="EMBL" id="JQ729992">
    <property type="protein sequence ID" value="AFH27145.1"/>
    <property type="molecule type" value="Genomic_DNA"/>
</dbReference>